<feature type="region of interest" description="Disordered" evidence="1">
    <location>
        <begin position="63"/>
        <end position="85"/>
    </location>
</feature>
<dbReference type="Proteomes" id="UP001054945">
    <property type="component" value="Unassembled WGS sequence"/>
</dbReference>
<evidence type="ECO:0000256" key="1">
    <source>
        <dbReference type="SAM" id="MobiDB-lite"/>
    </source>
</evidence>
<comment type="caution">
    <text evidence="2">The sequence shown here is derived from an EMBL/GenBank/DDBJ whole genome shotgun (WGS) entry which is preliminary data.</text>
</comment>
<organism evidence="2 3">
    <name type="scientific">Caerostris extrusa</name>
    <name type="common">Bark spider</name>
    <name type="synonym">Caerostris bankana</name>
    <dbReference type="NCBI Taxonomy" id="172846"/>
    <lineage>
        <taxon>Eukaryota</taxon>
        <taxon>Metazoa</taxon>
        <taxon>Ecdysozoa</taxon>
        <taxon>Arthropoda</taxon>
        <taxon>Chelicerata</taxon>
        <taxon>Arachnida</taxon>
        <taxon>Araneae</taxon>
        <taxon>Araneomorphae</taxon>
        <taxon>Entelegynae</taxon>
        <taxon>Araneoidea</taxon>
        <taxon>Araneidae</taxon>
        <taxon>Caerostris</taxon>
    </lineage>
</organism>
<gene>
    <name evidence="2" type="ORF">CEXT_539681</name>
</gene>
<proteinExistence type="predicted"/>
<dbReference type="AlphaFoldDB" id="A0AAV4W320"/>
<accession>A0AAV4W320</accession>
<name>A0AAV4W320_CAEEX</name>
<keyword evidence="3" id="KW-1185">Reference proteome</keyword>
<evidence type="ECO:0000313" key="3">
    <source>
        <dbReference type="Proteomes" id="UP001054945"/>
    </source>
</evidence>
<dbReference type="EMBL" id="BPLR01015575">
    <property type="protein sequence ID" value="GIY77072.1"/>
    <property type="molecule type" value="Genomic_DNA"/>
</dbReference>
<evidence type="ECO:0000313" key="2">
    <source>
        <dbReference type="EMBL" id="GIY77072.1"/>
    </source>
</evidence>
<reference evidence="2 3" key="1">
    <citation type="submission" date="2021-06" db="EMBL/GenBank/DDBJ databases">
        <title>Caerostris extrusa draft genome.</title>
        <authorList>
            <person name="Kono N."/>
            <person name="Arakawa K."/>
        </authorList>
    </citation>
    <scope>NUCLEOTIDE SEQUENCE [LARGE SCALE GENOMIC DNA]</scope>
</reference>
<sequence length="85" mass="9031">MQIRVPTPDGLGERLPGNKSFWVPGEMSPVSLFFATTSPCREWVIYAPSAFLGCGSSFSGSLSESHPDSPLPVTTMVGAEPTIDT</sequence>
<protein>
    <submittedName>
        <fullName evidence="2">Uncharacterized protein</fullName>
    </submittedName>
</protein>